<dbReference type="EMBL" id="LSRX01001263">
    <property type="protein sequence ID" value="OLP81634.1"/>
    <property type="molecule type" value="Genomic_DNA"/>
</dbReference>
<name>A0A1Q9CFB9_SYMMI</name>
<dbReference type="InterPro" id="IPR000571">
    <property type="entry name" value="Znf_CCCH"/>
</dbReference>
<dbReference type="AlphaFoldDB" id="A0A1Q9CFB9"/>
<proteinExistence type="predicted"/>
<evidence type="ECO:0000256" key="1">
    <source>
        <dbReference type="PROSITE-ProRule" id="PRU00723"/>
    </source>
</evidence>
<sequence length="228" mass="24959">MSMAAMSGAQLGYRFTFIDVTEDGKTDGEARRTRARSLPPIRSSVANSETLVVDAWAHLHLRTLQQGQDAKVVDAPAPTRGSVGHPTLCSRPCIYMAKQGHCKKGVACGFCHHHHSGTNDPKPDKQQRRLMSTMPRAELLGLLAELLRDRAEQDGFHDVGFVVAAVAVQAGPRPSSPQTKSRKLSNLRQVIGRMNFSAILSIALRHCEGRSKASILQELKALRDNVTF</sequence>
<keyword evidence="4" id="KW-1185">Reference proteome</keyword>
<dbReference type="PROSITE" id="PS50103">
    <property type="entry name" value="ZF_C3H1"/>
    <property type="match status" value="1"/>
</dbReference>
<comment type="caution">
    <text evidence="3">The sequence shown here is derived from an EMBL/GenBank/DDBJ whole genome shotgun (WGS) entry which is preliminary data.</text>
</comment>
<evidence type="ECO:0000313" key="3">
    <source>
        <dbReference type="EMBL" id="OLP81634.1"/>
    </source>
</evidence>
<gene>
    <name evidence="3" type="ORF">AK812_SmicGene37803</name>
</gene>
<keyword evidence="1" id="KW-0862">Zinc</keyword>
<feature type="domain" description="C3H1-type" evidence="2">
    <location>
        <begin position="87"/>
        <end position="116"/>
    </location>
</feature>
<keyword evidence="1" id="KW-0863">Zinc-finger</keyword>
<reference evidence="3 4" key="1">
    <citation type="submission" date="2016-02" db="EMBL/GenBank/DDBJ databases">
        <title>Genome analysis of coral dinoflagellate symbionts highlights evolutionary adaptations to a symbiotic lifestyle.</title>
        <authorList>
            <person name="Aranda M."/>
            <person name="Li Y."/>
            <person name="Liew Y.J."/>
            <person name="Baumgarten S."/>
            <person name="Simakov O."/>
            <person name="Wilson M."/>
            <person name="Piel J."/>
            <person name="Ashoor H."/>
            <person name="Bougouffa S."/>
            <person name="Bajic V.B."/>
            <person name="Ryu T."/>
            <person name="Ravasi T."/>
            <person name="Bayer T."/>
            <person name="Micklem G."/>
            <person name="Kim H."/>
            <person name="Bhak J."/>
            <person name="Lajeunesse T.C."/>
            <person name="Voolstra C.R."/>
        </authorList>
    </citation>
    <scope>NUCLEOTIDE SEQUENCE [LARGE SCALE GENOMIC DNA]</scope>
    <source>
        <strain evidence="3 4">CCMP2467</strain>
    </source>
</reference>
<dbReference type="GO" id="GO:0008270">
    <property type="term" value="F:zinc ion binding"/>
    <property type="evidence" value="ECO:0007669"/>
    <property type="project" value="UniProtKB-KW"/>
</dbReference>
<dbReference type="Proteomes" id="UP000186817">
    <property type="component" value="Unassembled WGS sequence"/>
</dbReference>
<evidence type="ECO:0000313" key="4">
    <source>
        <dbReference type="Proteomes" id="UP000186817"/>
    </source>
</evidence>
<evidence type="ECO:0000259" key="2">
    <source>
        <dbReference type="PROSITE" id="PS50103"/>
    </source>
</evidence>
<accession>A0A1Q9CFB9</accession>
<organism evidence="3 4">
    <name type="scientific">Symbiodinium microadriaticum</name>
    <name type="common">Dinoflagellate</name>
    <name type="synonym">Zooxanthella microadriatica</name>
    <dbReference type="NCBI Taxonomy" id="2951"/>
    <lineage>
        <taxon>Eukaryota</taxon>
        <taxon>Sar</taxon>
        <taxon>Alveolata</taxon>
        <taxon>Dinophyceae</taxon>
        <taxon>Suessiales</taxon>
        <taxon>Symbiodiniaceae</taxon>
        <taxon>Symbiodinium</taxon>
    </lineage>
</organism>
<keyword evidence="1" id="KW-0479">Metal-binding</keyword>
<feature type="zinc finger region" description="C3H1-type" evidence="1">
    <location>
        <begin position="87"/>
        <end position="116"/>
    </location>
</feature>
<dbReference type="OrthoDB" id="431500at2759"/>
<protein>
    <recommendedName>
        <fullName evidence="2">C3H1-type domain-containing protein</fullName>
    </recommendedName>
</protein>